<reference evidence="13 14" key="1">
    <citation type="journal article" date="2015" name="Genome Announc.">
        <title>Draft Genome of the Euendolithic (true boring) Cyanobacterium Mastigocoleus testarum strain BC008.</title>
        <authorList>
            <person name="Guida B.S."/>
            <person name="Garcia-Pichel F."/>
        </authorList>
    </citation>
    <scope>NUCLEOTIDE SEQUENCE [LARGE SCALE GENOMIC DNA]</scope>
    <source>
        <strain evidence="13 14">BC008</strain>
    </source>
</reference>
<dbReference type="PANTHER" id="PTHR33445:SF2">
    <property type="entry name" value="ATP SYNTHASE SUBUNIT B', CHLOROPLASTIC"/>
    <property type="match status" value="1"/>
</dbReference>
<keyword evidence="12" id="KW-0793">Thylakoid</keyword>
<name>A0A0V7ZZ63_9CYAN</name>
<dbReference type="PANTHER" id="PTHR33445">
    <property type="entry name" value="ATP SYNTHASE SUBUNIT B', CHLOROPLASTIC"/>
    <property type="match status" value="1"/>
</dbReference>
<accession>A0A0V7ZZ63</accession>
<comment type="subunit">
    <text evidence="12">F-type ATPases have 2 components, F(1) - the catalytic core - and F(0) - the membrane proton channel. F(1) has five subunits: alpha(3), beta(3), gamma(1), delta(1), epsilon(1). F(0) has four main subunits: a(1), b(1), b'(1) and c(10-14). The alpha and beta chains form an alternating ring which encloses part of the gamma chain. F(1) is attached to F(0) by a central stalk formed by the gamma and epsilon chains, while a peripheral stalk is formed by the delta, b and b' chains.</text>
</comment>
<dbReference type="HAMAP" id="MF_01398">
    <property type="entry name" value="ATP_synth_b_bprime"/>
    <property type="match status" value="1"/>
</dbReference>
<evidence type="ECO:0000256" key="7">
    <source>
        <dbReference type="ARBA" id="ARBA00023065"/>
    </source>
</evidence>
<evidence type="ECO:0000256" key="2">
    <source>
        <dbReference type="ARBA" id="ARBA00022448"/>
    </source>
</evidence>
<evidence type="ECO:0000256" key="11">
    <source>
        <dbReference type="ARBA" id="ARBA00037847"/>
    </source>
</evidence>
<evidence type="ECO:0000256" key="5">
    <source>
        <dbReference type="ARBA" id="ARBA00022781"/>
    </source>
</evidence>
<keyword evidence="8 12" id="KW-0472">Membrane</keyword>
<protein>
    <recommendedName>
        <fullName evidence="12">ATP synthase subunit b</fullName>
    </recommendedName>
    <alternativeName>
        <fullName evidence="12">ATP synthase F(0) sector subunit b</fullName>
    </alternativeName>
    <alternativeName>
        <fullName evidence="12">ATPase subunit I</fullName>
    </alternativeName>
    <alternativeName>
        <fullName evidence="12">F-type ATPase subunit b</fullName>
        <shortName evidence="12">F-ATPase subunit b</shortName>
    </alternativeName>
</protein>
<evidence type="ECO:0000313" key="13">
    <source>
        <dbReference type="EMBL" id="KST69868.1"/>
    </source>
</evidence>
<comment type="function">
    <text evidence="10 12">F(1)F(0) ATP synthase produces ATP from ADP in the presence of a proton or sodium gradient. F-type ATPases consist of two structural domains, F(1) containing the extramembraneous catalytic core and F(0) containing the membrane proton channel, linked together by a central stalk and a peripheral stalk. During catalysis, ATP synthesis in the catalytic domain of F(1) is coupled via a rotary mechanism of the central stalk subunits to proton translocation.</text>
</comment>
<keyword evidence="7 12" id="KW-0406">Ion transport</keyword>
<dbReference type="GO" id="GO:0045259">
    <property type="term" value="C:proton-transporting ATP synthase complex"/>
    <property type="evidence" value="ECO:0007669"/>
    <property type="project" value="UniProtKB-KW"/>
</dbReference>
<keyword evidence="5 12" id="KW-0375">Hydrogen ion transport</keyword>
<evidence type="ECO:0000256" key="6">
    <source>
        <dbReference type="ARBA" id="ARBA00022989"/>
    </source>
</evidence>
<dbReference type="GO" id="GO:0031676">
    <property type="term" value="C:plasma membrane-derived thylakoid membrane"/>
    <property type="evidence" value="ECO:0007669"/>
    <property type="project" value="UniProtKB-SubCell"/>
</dbReference>
<sequence>MLIEVNTVIAQIINFLILFILLWHFLYRPILQTIKKRQAMIDERWENAEVSQKKAQREGTLYRQKQKELQQQREAIMIQAQQEVEQERQKLLLQARCEVEQMEAKWKDALAQEKDNFLLALRQKILGETNKIVRLALRDLANADLEEQIVTTFCQRLQQTNKLQWQKIAQSLSNYNQPIVISSSFEIPFTSRQKVRETLNLVLQNAGFRPPKGDVSNENLFKFRTLPDLICGVRVNLAGYEISWNLDDYLQILEERLSATFK</sequence>
<evidence type="ECO:0000256" key="3">
    <source>
        <dbReference type="ARBA" id="ARBA00022547"/>
    </source>
</evidence>
<feature type="transmembrane region" description="Helical" evidence="12">
    <location>
        <begin position="6"/>
        <end position="27"/>
    </location>
</feature>
<dbReference type="InterPro" id="IPR002146">
    <property type="entry name" value="ATP_synth_b/b'su_bac/chlpt"/>
</dbReference>
<evidence type="ECO:0000256" key="1">
    <source>
        <dbReference type="ARBA" id="ARBA00005513"/>
    </source>
</evidence>
<comment type="function">
    <text evidence="12">Component of the F(0) channel, it forms part of the peripheral stalk, linking F(1) to F(0).</text>
</comment>
<organism evidence="13 14">
    <name type="scientific">Mastigocoleus testarum BC008</name>
    <dbReference type="NCBI Taxonomy" id="371196"/>
    <lineage>
        <taxon>Bacteria</taxon>
        <taxon>Bacillati</taxon>
        <taxon>Cyanobacteriota</taxon>
        <taxon>Cyanophyceae</taxon>
        <taxon>Nostocales</taxon>
        <taxon>Hapalosiphonaceae</taxon>
        <taxon>Mastigocoleus</taxon>
    </lineage>
</organism>
<evidence type="ECO:0000256" key="10">
    <source>
        <dbReference type="ARBA" id="ARBA00025198"/>
    </source>
</evidence>
<dbReference type="EMBL" id="LMTZ01000012">
    <property type="protein sequence ID" value="KST69868.1"/>
    <property type="molecule type" value="Genomic_DNA"/>
</dbReference>
<dbReference type="GO" id="GO:0012505">
    <property type="term" value="C:endomembrane system"/>
    <property type="evidence" value="ECO:0007669"/>
    <property type="project" value="UniProtKB-SubCell"/>
</dbReference>
<keyword evidence="3 12" id="KW-0138">CF(0)</keyword>
<evidence type="ECO:0000256" key="4">
    <source>
        <dbReference type="ARBA" id="ARBA00022692"/>
    </source>
</evidence>
<evidence type="ECO:0000256" key="8">
    <source>
        <dbReference type="ARBA" id="ARBA00023136"/>
    </source>
</evidence>
<keyword evidence="4 12" id="KW-0812">Transmembrane</keyword>
<comment type="subcellular location">
    <subcellularLocation>
        <location evidence="12">Cellular thylakoid membrane</location>
        <topology evidence="12">Single-pass membrane protein</topology>
    </subcellularLocation>
    <subcellularLocation>
        <location evidence="11">Endomembrane system</location>
        <topology evidence="11">Single-pass membrane protein</topology>
    </subcellularLocation>
</comment>
<dbReference type="GO" id="GO:0046933">
    <property type="term" value="F:proton-transporting ATP synthase activity, rotational mechanism"/>
    <property type="evidence" value="ECO:0007669"/>
    <property type="project" value="UniProtKB-UniRule"/>
</dbReference>
<comment type="caution">
    <text evidence="13">The sequence shown here is derived from an EMBL/GenBank/DDBJ whole genome shotgun (WGS) entry which is preliminary data.</text>
</comment>
<evidence type="ECO:0000256" key="9">
    <source>
        <dbReference type="ARBA" id="ARBA00023310"/>
    </source>
</evidence>
<comment type="similarity">
    <text evidence="1 12">Belongs to the ATPase B chain family.</text>
</comment>
<evidence type="ECO:0000313" key="14">
    <source>
        <dbReference type="Proteomes" id="UP000053372"/>
    </source>
</evidence>
<dbReference type="Pfam" id="PF00430">
    <property type="entry name" value="ATP-synt_B"/>
    <property type="match status" value="1"/>
</dbReference>
<evidence type="ECO:0000256" key="12">
    <source>
        <dbReference type="HAMAP-Rule" id="MF_01398"/>
    </source>
</evidence>
<dbReference type="Proteomes" id="UP000053372">
    <property type="component" value="Unassembled WGS sequence"/>
</dbReference>
<keyword evidence="14" id="KW-1185">Reference proteome</keyword>
<dbReference type="GO" id="GO:0046961">
    <property type="term" value="F:proton-transporting ATPase activity, rotational mechanism"/>
    <property type="evidence" value="ECO:0007669"/>
    <property type="project" value="TreeGrafter"/>
</dbReference>
<proteinExistence type="inferred from homology"/>
<gene>
    <name evidence="12" type="primary">atpF</name>
    <name evidence="13" type="ORF">BC008_05380</name>
</gene>
<dbReference type="InterPro" id="IPR050059">
    <property type="entry name" value="ATP_synthase_B_chain"/>
</dbReference>
<keyword evidence="9 12" id="KW-0066">ATP synthesis</keyword>
<dbReference type="AlphaFoldDB" id="A0A0V7ZZ63"/>
<keyword evidence="2 12" id="KW-0813">Transport</keyword>
<keyword evidence="6 12" id="KW-1133">Transmembrane helix</keyword>
<dbReference type="CDD" id="cd06503">
    <property type="entry name" value="ATP-synt_Fo_b"/>
    <property type="match status" value="1"/>
</dbReference>